<dbReference type="PANTHER" id="PTHR10219:SF25">
    <property type="entry name" value="PLECKSTRIN HOMOLOGY DOMAIN-CONTAINING FAMILY A MEMBER 8"/>
    <property type="match status" value="1"/>
</dbReference>
<evidence type="ECO:0000256" key="1">
    <source>
        <dbReference type="ARBA" id="ARBA00022448"/>
    </source>
</evidence>
<reference evidence="3 4" key="1">
    <citation type="submission" date="2015-04" db="EMBL/GenBank/DDBJ databases">
        <authorList>
            <consortium name="Pathogen Informatics"/>
        </authorList>
    </citation>
    <scope>NUCLEOTIDE SEQUENCE [LARGE SCALE GENOMIC DNA]</scope>
    <source>
        <strain evidence="3 4">SGS1</strain>
    </source>
</reference>
<dbReference type="GO" id="GO:0005829">
    <property type="term" value="C:cytosol"/>
    <property type="evidence" value="ECO:0007669"/>
    <property type="project" value="TreeGrafter"/>
</dbReference>
<dbReference type="KEGG" id="prel:PRELSG_0713300"/>
<evidence type="ECO:0000313" key="4">
    <source>
        <dbReference type="Proteomes" id="UP000220158"/>
    </source>
</evidence>
<proteinExistence type="predicted"/>
<dbReference type="AlphaFoldDB" id="A0A1J1H469"/>
<dbReference type="SUPFAM" id="SSF110004">
    <property type="entry name" value="Glycolipid transfer protein, GLTP"/>
    <property type="match status" value="1"/>
</dbReference>
<dbReference type="GO" id="GO:0016020">
    <property type="term" value="C:membrane"/>
    <property type="evidence" value="ECO:0007669"/>
    <property type="project" value="TreeGrafter"/>
</dbReference>
<accession>A0A1J1H469</accession>
<dbReference type="PANTHER" id="PTHR10219">
    <property type="entry name" value="GLYCOLIPID TRANSFER PROTEIN-RELATED"/>
    <property type="match status" value="1"/>
</dbReference>
<feature type="domain" description="Glycolipid transfer protein" evidence="2">
    <location>
        <begin position="29"/>
        <end position="177"/>
    </location>
</feature>
<dbReference type="RefSeq" id="XP_028532376.1">
    <property type="nucleotide sequence ID" value="XM_028675826.1"/>
</dbReference>
<dbReference type="Proteomes" id="UP000220158">
    <property type="component" value="Chromosome 7"/>
</dbReference>
<dbReference type="InterPro" id="IPR036497">
    <property type="entry name" value="GLTP_sf"/>
</dbReference>
<dbReference type="GO" id="GO:1902387">
    <property type="term" value="F:ceramide 1-phosphate binding"/>
    <property type="evidence" value="ECO:0007669"/>
    <property type="project" value="TreeGrafter"/>
</dbReference>
<dbReference type="GeneID" id="39735470"/>
<keyword evidence="1" id="KW-0813">Transport</keyword>
<dbReference type="InterPro" id="IPR014830">
    <property type="entry name" value="Glycolipid_transfer_prot_dom"/>
</dbReference>
<gene>
    <name evidence="3" type="ORF">PRELSG_0713300</name>
</gene>
<dbReference type="OrthoDB" id="205255at2759"/>
<sequence length="217" mass="25357">MNNVLEGKLFMKEIEKKTLECREENEILVLKLCELSNAVYPIYNKIFGNGFLGDTLKKDLKNSSLRVQKAIEKVPEETKYVSKMYSYNLKKYESLDKLKKDMDNGIINFLWMKRALEFIIVFLEKCYVTKFSSKLSICAQEAYEEVLKSYHNYVTINLVKLGIKLSPSRENLTKKLGFESNEEAKLVIQKFILITKPLINDISKTIEKYNCNFEDKV</sequence>
<dbReference type="Pfam" id="PF08718">
    <property type="entry name" value="GLTP"/>
    <property type="match status" value="1"/>
</dbReference>
<dbReference type="OMA" id="LIKWEIC"/>
<name>A0A1J1H469_PLARL</name>
<organism evidence="3 4">
    <name type="scientific">Plasmodium relictum</name>
    <dbReference type="NCBI Taxonomy" id="85471"/>
    <lineage>
        <taxon>Eukaryota</taxon>
        <taxon>Sar</taxon>
        <taxon>Alveolata</taxon>
        <taxon>Apicomplexa</taxon>
        <taxon>Aconoidasida</taxon>
        <taxon>Haemosporida</taxon>
        <taxon>Plasmodiidae</taxon>
        <taxon>Plasmodium</taxon>
        <taxon>Plasmodium (Haemamoeba)</taxon>
    </lineage>
</organism>
<dbReference type="EMBL" id="LN835302">
    <property type="protein sequence ID" value="CRG99369.1"/>
    <property type="molecule type" value="Genomic_DNA"/>
</dbReference>
<dbReference type="Gene3D" id="1.10.3520.10">
    <property type="entry name" value="Glycolipid transfer protein"/>
    <property type="match status" value="1"/>
</dbReference>
<keyword evidence="4" id="KW-1185">Reference proteome</keyword>
<dbReference type="VEuPathDB" id="PlasmoDB:PRELSG_0713300"/>
<evidence type="ECO:0000313" key="3">
    <source>
        <dbReference type="EMBL" id="CRG99369.1"/>
    </source>
</evidence>
<evidence type="ECO:0000259" key="2">
    <source>
        <dbReference type="Pfam" id="PF08718"/>
    </source>
</evidence>
<dbReference type="GO" id="GO:1902388">
    <property type="term" value="F:ceramide 1-phosphate transfer activity"/>
    <property type="evidence" value="ECO:0007669"/>
    <property type="project" value="TreeGrafter"/>
</dbReference>
<protein>
    <submittedName>
        <fullName evidence="3">Glycolipid transfer protein, putative</fullName>
    </submittedName>
</protein>